<feature type="region of interest" description="Disordered" evidence="1">
    <location>
        <begin position="322"/>
        <end position="343"/>
    </location>
</feature>
<feature type="region of interest" description="Disordered" evidence="1">
    <location>
        <begin position="655"/>
        <end position="698"/>
    </location>
</feature>
<proteinExistence type="predicted"/>
<gene>
    <name evidence="2" type="ORF">MARPO_0134s0011</name>
</gene>
<sequence length="724" mass="79200">MKFLVEKFAFPVPLFRIHNLGVIERISRVFRAPTCTQLTQLIMAELEQGNPTKYPKHVQKFPARTQAGISDSNFRARQANFGYFYLALGFIRSIRKLGQGRGRFFRFHGKGTAAASYPWLIQSAPMMTVSSTPAVLRATFSSRRRRRAWGRLQLVVGLNKKVPENPGEGRADGDRSSDEYEGRGEPGIGRCYGERAEYGDCSIDRERAIDRVHEKFPTGRKRRQRLTGSGREIADEILTAADELDGDAGEVLAEVALEIPAGFGDVAQEGHDGDPAAVGRIVLPEADGEVVLVHVEALAQEHEAALALVHRRLVDIEHGDVGQSRGEERAGVGAEAPGAEERVGVAGDEEERVADDGGVVDEADVDELLRRALADGHGTAEVELELRPGVAPDVVGVERPHVAALVLGALLEPGPEQDLEGVARPVVDELLDLGPEQRGAFLLEVQRQIEQAVRLRERVHQVDDLALLLGRAGRAGGAPAVLRAAAALGAQRGLGLLPPEEDHEHAALDCDHAHEPSACAPQPAMQEHIEPRPREDAPAVALRAEELEVAVGAELALEHALVRAGAQVERQVRFGERRREEERDAARGRAQAQEIRVAQDRAPPPAHGAQAEFVLPRQPRQHQHQQLLRQLLDEGRLHGAAILVLQSCGRIREGETSRWHRSPRRRPRTLAQQPLSVGKGREWNGMEESQRARPVSSRLASSRLVFSRKISSRSQKAAAAAVGR</sequence>
<dbReference type="AlphaFoldDB" id="A0A2R6W7G9"/>
<feature type="region of interest" description="Disordered" evidence="1">
    <location>
        <begin position="577"/>
        <end position="608"/>
    </location>
</feature>
<evidence type="ECO:0000313" key="3">
    <source>
        <dbReference type="Proteomes" id="UP000244005"/>
    </source>
</evidence>
<keyword evidence="3" id="KW-1185">Reference proteome</keyword>
<evidence type="ECO:0000313" key="2">
    <source>
        <dbReference type="EMBL" id="PTQ29799.1"/>
    </source>
</evidence>
<dbReference type="EMBL" id="KZ772806">
    <property type="protein sequence ID" value="PTQ29799.1"/>
    <property type="molecule type" value="Genomic_DNA"/>
</dbReference>
<dbReference type="OrthoDB" id="10633158at2759"/>
<feature type="compositionally biased region" description="Basic and acidic residues" evidence="1">
    <location>
        <begin position="577"/>
        <end position="587"/>
    </location>
</feature>
<name>A0A2R6W7G9_MARPO</name>
<feature type="compositionally biased region" description="Basic and acidic residues" evidence="1">
    <location>
        <begin position="679"/>
        <end position="691"/>
    </location>
</feature>
<dbReference type="Gramene" id="Mp5g19530.1">
    <property type="protein sequence ID" value="Mp5g19530.1.cds"/>
    <property type="gene ID" value="Mp5g19530"/>
</dbReference>
<feature type="compositionally biased region" description="Basic and acidic residues" evidence="1">
    <location>
        <begin position="161"/>
        <end position="184"/>
    </location>
</feature>
<feature type="region of interest" description="Disordered" evidence="1">
    <location>
        <begin position="161"/>
        <end position="188"/>
    </location>
</feature>
<accession>A0A2R6W7G9</accession>
<evidence type="ECO:0000256" key="1">
    <source>
        <dbReference type="SAM" id="MobiDB-lite"/>
    </source>
</evidence>
<dbReference type="Proteomes" id="UP000244005">
    <property type="component" value="Unassembled WGS sequence"/>
</dbReference>
<reference evidence="3" key="1">
    <citation type="journal article" date="2017" name="Cell">
        <title>Insights into land plant evolution garnered from the Marchantia polymorpha genome.</title>
        <authorList>
            <person name="Bowman J.L."/>
            <person name="Kohchi T."/>
            <person name="Yamato K.T."/>
            <person name="Jenkins J."/>
            <person name="Shu S."/>
            <person name="Ishizaki K."/>
            <person name="Yamaoka S."/>
            <person name="Nishihama R."/>
            <person name="Nakamura Y."/>
            <person name="Berger F."/>
            <person name="Adam C."/>
            <person name="Aki S.S."/>
            <person name="Althoff F."/>
            <person name="Araki T."/>
            <person name="Arteaga-Vazquez M.A."/>
            <person name="Balasubrmanian S."/>
            <person name="Barry K."/>
            <person name="Bauer D."/>
            <person name="Boehm C.R."/>
            <person name="Briginshaw L."/>
            <person name="Caballero-Perez J."/>
            <person name="Catarino B."/>
            <person name="Chen F."/>
            <person name="Chiyoda S."/>
            <person name="Chovatia M."/>
            <person name="Davies K.M."/>
            <person name="Delmans M."/>
            <person name="Demura T."/>
            <person name="Dierschke T."/>
            <person name="Dolan L."/>
            <person name="Dorantes-Acosta A.E."/>
            <person name="Eklund D.M."/>
            <person name="Florent S.N."/>
            <person name="Flores-Sandoval E."/>
            <person name="Fujiyama A."/>
            <person name="Fukuzawa H."/>
            <person name="Galik B."/>
            <person name="Grimanelli D."/>
            <person name="Grimwood J."/>
            <person name="Grossniklaus U."/>
            <person name="Hamada T."/>
            <person name="Haseloff J."/>
            <person name="Hetherington A.J."/>
            <person name="Higo A."/>
            <person name="Hirakawa Y."/>
            <person name="Hundley H.N."/>
            <person name="Ikeda Y."/>
            <person name="Inoue K."/>
            <person name="Inoue S.I."/>
            <person name="Ishida S."/>
            <person name="Jia Q."/>
            <person name="Kakita M."/>
            <person name="Kanazawa T."/>
            <person name="Kawai Y."/>
            <person name="Kawashima T."/>
            <person name="Kennedy M."/>
            <person name="Kinose K."/>
            <person name="Kinoshita T."/>
            <person name="Kohara Y."/>
            <person name="Koide E."/>
            <person name="Komatsu K."/>
            <person name="Kopischke S."/>
            <person name="Kubo M."/>
            <person name="Kyozuka J."/>
            <person name="Lagercrantz U."/>
            <person name="Lin S.S."/>
            <person name="Lindquist E."/>
            <person name="Lipzen A.M."/>
            <person name="Lu C.W."/>
            <person name="De Luna E."/>
            <person name="Martienssen R.A."/>
            <person name="Minamino N."/>
            <person name="Mizutani M."/>
            <person name="Mizutani M."/>
            <person name="Mochizuki N."/>
            <person name="Monte I."/>
            <person name="Mosher R."/>
            <person name="Nagasaki H."/>
            <person name="Nakagami H."/>
            <person name="Naramoto S."/>
            <person name="Nishitani K."/>
            <person name="Ohtani M."/>
            <person name="Okamoto T."/>
            <person name="Okumura M."/>
            <person name="Phillips J."/>
            <person name="Pollak B."/>
            <person name="Reinders A."/>
            <person name="Rovekamp M."/>
            <person name="Sano R."/>
            <person name="Sawa S."/>
            <person name="Schmid M.W."/>
            <person name="Shirakawa M."/>
            <person name="Solano R."/>
            <person name="Spunde A."/>
            <person name="Suetsugu N."/>
            <person name="Sugano S."/>
            <person name="Sugiyama A."/>
            <person name="Sun R."/>
            <person name="Suzuki Y."/>
            <person name="Takenaka M."/>
            <person name="Takezawa D."/>
            <person name="Tomogane H."/>
            <person name="Tsuzuki M."/>
            <person name="Ueda T."/>
            <person name="Umeda M."/>
            <person name="Ward J.M."/>
            <person name="Watanabe Y."/>
            <person name="Yazaki K."/>
            <person name="Yokoyama R."/>
            <person name="Yoshitake Y."/>
            <person name="Yotsui I."/>
            <person name="Zachgo S."/>
            <person name="Schmutz J."/>
        </authorList>
    </citation>
    <scope>NUCLEOTIDE SEQUENCE [LARGE SCALE GENOMIC DNA]</scope>
    <source>
        <strain evidence="3">Tak-1</strain>
    </source>
</reference>
<feature type="compositionally biased region" description="Basic residues" evidence="1">
    <location>
        <begin position="659"/>
        <end position="668"/>
    </location>
</feature>
<protein>
    <submittedName>
        <fullName evidence="2">Uncharacterized protein</fullName>
    </submittedName>
</protein>
<organism evidence="2 3">
    <name type="scientific">Marchantia polymorpha</name>
    <name type="common">Common liverwort</name>
    <name type="synonym">Marchantia aquatica</name>
    <dbReference type="NCBI Taxonomy" id="3197"/>
    <lineage>
        <taxon>Eukaryota</taxon>
        <taxon>Viridiplantae</taxon>
        <taxon>Streptophyta</taxon>
        <taxon>Embryophyta</taxon>
        <taxon>Marchantiophyta</taxon>
        <taxon>Marchantiopsida</taxon>
        <taxon>Marchantiidae</taxon>
        <taxon>Marchantiales</taxon>
        <taxon>Marchantiaceae</taxon>
        <taxon>Marchantia</taxon>
    </lineage>
</organism>